<dbReference type="InterPro" id="IPR041469">
    <property type="entry name" value="Subtilisin-like_FN3"/>
</dbReference>
<accession>A0A6L5BD99</accession>
<reference evidence="2" key="1">
    <citation type="submission" date="2020-01" db="EMBL/GenBank/DDBJ databases">
        <title>The Celery Genome Sequence Reveals Sequential Paleo-tetraploidization, Resistance Gene Elimination, Karyotype Evolution, and Functional Innovation in Apiales.</title>
        <authorList>
            <person name="Song X."/>
        </authorList>
    </citation>
    <scope>NUCLEOTIDE SEQUENCE</scope>
    <source>
        <tissue evidence="2">Leaf</tissue>
    </source>
</reference>
<feature type="domain" description="Subtilisin-like protease fibronectin type-III" evidence="1">
    <location>
        <begin position="2"/>
        <end position="93"/>
    </location>
</feature>
<evidence type="ECO:0000313" key="2">
    <source>
        <dbReference type="EMBL" id="KAF1002024.1"/>
    </source>
</evidence>
<dbReference type="AlphaFoldDB" id="A0A6L5BD99"/>
<sequence length="101" mass="11226">MAMNITNNQPFTVNFLRTVTNVGLANTTYMAHIYTNSQLNIIVNPSTLLFKQLKEKQSFLVVVTGKGFDLNTTQSALLGWSDGIHSVHSPIVIHTYTFPQA</sequence>
<gene>
    <name evidence="2" type="ORF">AG4045_004680</name>
</gene>
<keyword evidence="3" id="KW-1185">Reference proteome</keyword>
<dbReference type="Proteomes" id="UP000593563">
    <property type="component" value="Unassembled WGS sequence"/>
</dbReference>
<evidence type="ECO:0000313" key="3">
    <source>
        <dbReference type="Proteomes" id="UP000593563"/>
    </source>
</evidence>
<organism evidence="2 3">
    <name type="scientific">Apium graveolens</name>
    <name type="common">Celery</name>
    <dbReference type="NCBI Taxonomy" id="4045"/>
    <lineage>
        <taxon>Eukaryota</taxon>
        <taxon>Viridiplantae</taxon>
        <taxon>Streptophyta</taxon>
        <taxon>Embryophyta</taxon>
        <taxon>Tracheophyta</taxon>
        <taxon>Spermatophyta</taxon>
        <taxon>Magnoliopsida</taxon>
        <taxon>eudicotyledons</taxon>
        <taxon>Gunneridae</taxon>
        <taxon>Pentapetalae</taxon>
        <taxon>asterids</taxon>
        <taxon>campanulids</taxon>
        <taxon>Apiales</taxon>
        <taxon>Apiaceae</taxon>
        <taxon>Apioideae</taxon>
        <taxon>apioid superclade</taxon>
        <taxon>Apieae</taxon>
        <taxon>Apium</taxon>
    </lineage>
</organism>
<comment type="caution">
    <text evidence="2">The sequence shown here is derived from an EMBL/GenBank/DDBJ whole genome shotgun (WGS) entry which is preliminary data.</text>
</comment>
<evidence type="ECO:0000259" key="1">
    <source>
        <dbReference type="Pfam" id="PF17766"/>
    </source>
</evidence>
<name>A0A6L5BD99_APIGR</name>
<dbReference type="EMBL" id="WRXP01001871">
    <property type="protein sequence ID" value="KAF1002024.1"/>
    <property type="molecule type" value="Genomic_DNA"/>
</dbReference>
<proteinExistence type="predicted"/>
<protein>
    <recommendedName>
        <fullName evidence="1">Subtilisin-like protease fibronectin type-III domain-containing protein</fullName>
    </recommendedName>
</protein>
<dbReference type="Pfam" id="PF17766">
    <property type="entry name" value="fn3_6"/>
    <property type="match status" value="1"/>
</dbReference>
<dbReference type="Gene3D" id="2.60.40.2310">
    <property type="match status" value="1"/>
</dbReference>